<proteinExistence type="inferred from homology"/>
<reference evidence="13" key="1">
    <citation type="submission" date="2016-10" db="EMBL/GenBank/DDBJ databases">
        <authorList>
            <person name="Varghese N."/>
            <person name="Submissions S."/>
        </authorList>
    </citation>
    <scope>NUCLEOTIDE SEQUENCE [LARGE SCALE GENOMIC DNA]</scope>
    <source>
        <strain evidence="13">Gh-67</strain>
    </source>
</reference>
<evidence type="ECO:0000259" key="10">
    <source>
        <dbReference type="Pfam" id="PF00593"/>
    </source>
</evidence>
<evidence type="ECO:0000256" key="7">
    <source>
        <dbReference type="ARBA" id="ARBA00023237"/>
    </source>
</evidence>
<gene>
    <name evidence="12" type="ORF">SAMN05192573_121103</name>
</gene>
<feature type="domain" description="TonB-dependent receptor-like beta-barrel" evidence="10">
    <location>
        <begin position="517"/>
        <end position="1076"/>
    </location>
</feature>
<dbReference type="InterPro" id="IPR008969">
    <property type="entry name" value="CarboxyPept-like_regulatory"/>
</dbReference>
<dbReference type="Gene3D" id="2.170.130.10">
    <property type="entry name" value="TonB-dependent receptor, plug domain"/>
    <property type="match status" value="1"/>
</dbReference>
<dbReference type="InterPro" id="IPR012910">
    <property type="entry name" value="Plug_dom"/>
</dbReference>
<dbReference type="NCBIfam" id="TIGR04056">
    <property type="entry name" value="OMP_RagA_SusC"/>
    <property type="match status" value="1"/>
</dbReference>
<keyword evidence="13" id="KW-1185">Reference proteome</keyword>
<sequence>MNFSIILAEPRHFVKYPLRFHLLIDLNFKQCMRIGIISMFILATSIPVFSAAPVKSQTIDQVAVSLTLKNESLVKAFHKIESQSSFHFMYRNDDVKDILNLDIAASNKSIAVVLKAILSNTLLKFRQIDDQILITKSNQDKAATGEKADVTTDIVASKGIIKGTVTDSKESPLAGVTVKLDGAISLNKATDVNGNYSFANLPAGNYTLTFTFVGFKSVTKTLALGEDQQSVINVVLTESTNGLDEVVVTGYGTQKKREVTSAITSVSAAQFNKGNISDVAQLLQGKVAGLSIARPGGDPNGGFAIRLRGLSTLGANTQPLIVLDGQVGADINTVDPNDIKSIDVLKDGSAAAIYGTRGSAGVIIITTIAGKRGMSKLTYNVSGTEETPAKFTKHMTAAEFVALGKGTNYGSSTDWNKEITRSAFSHVHNLGISGGDERTVYDATLNYRNSQGVAIRTGFQQLNGRLNITHKALDNKLVLNLNINTTNRNSQFGFPDAFKYATIFNPTAPVHSTDPLYDLTGGGFFESNFVDYSNPVAMLVQNTNEARNKKFNIGGTATYELTKGLKFATKYFKQTTSIYHSEYSPTTAFISRGFPLGSGFGRSGISAKFDDESENSLLESTLSYDKTIHKLEIAAVAGYSYQDFFYQGFDAQGGNFVTDASGQNFAAALDFKNGIGVVESYKNENKLISFFGRVNLNYDNIAFLSASLRRDGSTEFGVNNKWGFFPAVSAGFDLSRILKIQSISNLKLRGSYGVTGALPPFPYLSLSTLSNSGGTYYAGNGVYLSTYSGTRNPNPGLKWEKKAETDIGLDFSLLNGRLTGTFDYFNRKTTDLIFDVTVPSPPALFNNTWENIGELSNSGVELALSYEAIKTPDFSWTTGGNISSYHVVLTKLIDALKGSYVGATNLGTPGQEATQLTRAVEGQPIGILYGPKYVGVDANGVYQYSDGKGGTVGLANAPRQVIGNGLPKFEFGITNAFRYKQFDFNFFLRSSIGHQLINTYRAFYENPNVATSYNIVNTKYFNPKVTDGAAYSSYDVEKASFLKLDNATFGYTFKIAKSSKPGMISSLRAYISGQNLFTITGYTGVDPEVRYADSGNVLAPGIDRRETWVYTRSFTLGVNLGF</sequence>
<evidence type="ECO:0000256" key="8">
    <source>
        <dbReference type="PROSITE-ProRule" id="PRU01360"/>
    </source>
</evidence>
<evidence type="ECO:0000256" key="2">
    <source>
        <dbReference type="ARBA" id="ARBA00022448"/>
    </source>
</evidence>
<feature type="domain" description="TonB-dependent receptor plug" evidence="11">
    <location>
        <begin position="255"/>
        <end position="362"/>
    </location>
</feature>
<organism evidence="12 13">
    <name type="scientific">Mucilaginibacter gossypii</name>
    <dbReference type="NCBI Taxonomy" id="551996"/>
    <lineage>
        <taxon>Bacteria</taxon>
        <taxon>Pseudomonadati</taxon>
        <taxon>Bacteroidota</taxon>
        <taxon>Sphingobacteriia</taxon>
        <taxon>Sphingobacteriales</taxon>
        <taxon>Sphingobacteriaceae</taxon>
        <taxon>Mucilaginibacter</taxon>
    </lineage>
</organism>
<dbReference type="SUPFAM" id="SSF49464">
    <property type="entry name" value="Carboxypeptidase regulatory domain-like"/>
    <property type="match status" value="1"/>
</dbReference>
<dbReference type="InterPro" id="IPR023997">
    <property type="entry name" value="TonB-dep_OMP_SusC/RagA_CS"/>
</dbReference>
<evidence type="ECO:0000313" key="13">
    <source>
        <dbReference type="Proteomes" id="UP000199705"/>
    </source>
</evidence>
<dbReference type="Pfam" id="PF07715">
    <property type="entry name" value="Plug"/>
    <property type="match status" value="1"/>
</dbReference>
<evidence type="ECO:0000259" key="11">
    <source>
        <dbReference type="Pfam" id="PF07715"/>
    </source>
</evidence>
<evidence type="ECO:0000256" key="9">
    <source>
        <dbReference type="RuleBase" id="RU003357"/>
    </source>
</evidence>
<dbReference type="Gene3D" id="2.60.40.1120">
    <property type="entry name" value="Carboxypeptidase-like, regulatory domain"/>
    <property type="match status" value="1"/>
</dbReference>
<name>A0A1G8KWE6_9SPHI</name>
<dbReference type="NCBIfam" id="TIGR04057">
    <property type="entry name" value="SusC_RagA_signa"/>
    <property type="match status" value="1"/>
</dbReference>
<dbReference type="AlphaFoldDB" id="A0A1G8KWE6"/>
<comment type="subcellular location">
    <subcellularLocation>
        <location evidence="1 8">Cell outer membrane</location>
        <topology evidence="1 8">Multi-pass membrane protein</topology>
    </subcellularLocation>
</comment>
<comment type="similarity">
    <text evidence="8 9">Belongs to the TonB-dependent receptor family.</text>
</comment>
<dbReference type="Pfam" id="PF13715">
    <property type="entry name" value="CarbopepD_reg_2"/>
    <property type="match status" value="1"/>
</dbReference>
<keyword evidence="7 8" id="KW-0998">Cell outer membrane</keyword>
<dbReference type="Proteomes" id="UP000199705">
    <property type="component" value="Unassembled WGS sequence"/>
</dbReference>
<dbReference type="SUPFAM" id="SSF56935">
    <property type="entry name" value="Porins"/>
    <property type="match status" value="1"/>
</dbReference>
<evidence type="ECO:0000256" key="6">
    <source>
        <dbReference type="ARBA" id="ARBA00023136"/>
    </source>
</evidence>
<evidence type="ECO:0000313" key="12">
    <source>
        <dbReference type="EMBL" id="SDI47712.1"/>
    </source>
</evidence>
<accession>A0A1G8KWE6</accession>
<dbReference type="PROSITE" id="PS52016">
    <property type="entry name" value="TONB_DEPENDENT_REC_3"/>
    <property type="match status" value="1"/>
</dbReference>
<dbReference type="InterPro" id="IPR037066">
    <property type="entry name" value="Plug_dom_sf"/>
</dbReference>
<evidence type="ECO:0000256" key="4">
    <source>
        <dbReference type="ARBA" id="ARBA00022692"/>
    </source>
</evidence>
<dbReference type="InterPro" id="IPR023996">
    <property type="entry name" value="TonB-dep_OMP_SusC/RagA"/>
</dbReference>
<keyword evidence="6 8" id="KW-0472">Membrane</keyword>
<dbReference type="InterPro" id="IPR000531">
    <property type="entry name" value="Beta-barrel_TonB"/>
</dbReference>
<dbReference type="InterPro" id="IPR039426">
    <property type="entry name" value="TonB-dep_rcpt-like"/>
</dbReference>
<evidence type="ECO:0000256" key="1">
    <source>
        <dbReference type="ARBA" id="ARBA00004571"/>
    </source>
</evidence>
<keyword evidence="2 8" id="KW-0813">Transport</keyword>
<keyword evidence="5 9" id="KW-0798">TonB box</keyword>
<dbReference type="STRING" id="551996.SAMN05192573_121103"/>
<keyword evidence="3 8" id="KW-1134">Transmembrane beta strand</keyword>
<dbReference type="InterPro" id="IPR036942">
    <property type="entry name" value="Beta-barrel_TonB_sf"/>
</dbReference>
<dbReference type="Pfam" id="PF00593">
    <property type="entry name" value="TonB_dep_Rec_b-barrel"/>
    <property type="match status" value="1"/>
</dbReference>
<evidence type="ECO:0000256" key="3">
    <source>
        <dbReference type="ARBA" id="ARBA00022452"/>
    </source>
</evidence>
<dbReference type="EMBL" id="FNCG01000021">
    <property type="protein sequence ID" value="SDI47712.1"/>
    <property type="molecule type" value="Genomic_DNA"/>
</dbReference>
<dbReference type="GO" id="GO:0009279">
    <property type="term" value="C:cell outer membrane"/>
    <property type="evidence" value="ECO:0007669"/>
    <property type="project" value="UniProtKB-SubCell"/>
</dbReference>
<evidence type="ECO:0000256" key="5">
    <source>
        <dbReference type="ARBA" id="ARBA00023077"/>
    </source>
</evidence>
<keyword evidence="4 8" id="KW-0812">Transmembrane</keyword>
<dbReference type="Gene3D" id="2.40.170.20">
    <property type="entry name" value="TonB-dependent receptor, beta-barrel domain"/>
    <property type="match status" value="1"/>
</dbReference>
<protein>
    <submittedName>
        <fullName evidence="12">Iron complex outermembrane recepter protein</fullName>
    </submittedName>
</protein>